<dbReference type="GO" id="GO:0016114">
    <property type="term" value="P:terpenoid biosynthetic process"/>
    <property type="evidence" value="ECO:0007669"/>
    <property type="project" value="TreeGrafter"/>
</dbReference>
<dbReference type="SUPFAM" id="SSF53633">
    <property type="entry name" value="Carbamate kinase-like"/>
    <property type="match status" value="1"/>
</dbReference>
<keyword evidence="5 10" id="KW-0547">Nucleotide-binding</keyword>
<keyword evidence="8" id="KW-0414">Isoprene biosynthesis</keyword>
<evidence type="ECO:0000256" key="5">
    <source>
        <dbReference type="ARBA" id="ARBA00022741"/>
    </source>
</evidence>
<dbReference type="AlphaFoldDB" id="A0A2H0UCF7"/>
<feature type="binding site" evidence="10">
    <location>
        <begin position="9"/>
        <end position="13"/>
    </location>
    <ligand>
        <name>ATP</name>
        <dbReference type="ChEBI" id="CHEBI:30616"/>
    </ligand>
</feature>
<evidence type="ECO:0000313" key="13">
    <source>
        <dbReference type="EMBL" id="PIR84030.1"/>
    </source>
</evidence>
<feature type="binding site" evidence="10">
    <location>
        <position position="180"/>
    </location>
    <ligand>
        <name>ATP</name>
        <dbReference type="ChEBI" id="CHEBI:30616"/>
    </ligand>
</feature>
<dbReference type="InterPro" id="IPR024192">
    <property type="entry name" value="Fosfomycin_R_FomA-type"/>
</dbReference>
<evidence type="ECO:0000256" key="9">
    <source>
        <dbReference type="ARBA" id="ARBA00049063"/>
    </source>
</evidence>
<evidence type="ECO:0000256" key="3">
    <source>
        <dbReference type="ARBA" id="ARBA00017267"/>
    </source>
</evidence>
<feature type="binding site" evidence="10">
    <location>
        <position position="228"/>
    </location>
    <ligand>
        <name>ATP</name>
        <dbReference type="ChEBI" id="CHEBI:30616"/>
    </ligand>
</feature>
<dbReference type="PANTHER" id="PTHR43654:SF1">
    <property type="entry name" value="ISOPENTENYL PHOSPHATE KINASE"/>
    <property type="match status" value="1"/>
</dbReference>
<feature type="binding site" evidence="10">
    <location>
        <position position="56"/>
    </location>
    <ligand>
        <name>ATP</name>
        <dbReference type="ChEBI" id="CHEBI:30616"/>
    </ligand>
</feature>
<feature type="binding site" evidence="10">
    <location>
        <position position="224"/>
    </location>
    <ligand>
        <name>ATP</name>
        <dbReference type="ChEBI" id="CHEBI:30616"/>
    </ligand>
</feature>
<comment type="similarity">
    <text evidence="1">Belongs to the isopentenyl phosphate kinase family.</text>
</comment>
<evidence type="ECO:0000256" key="1">
    <source>
        <dbReference type="ARBA" id="ARBA00010540"/>
    </source>
</evidence>
<evidence type="ECO:0000256" key="8">
    <source>
        <dbReference type="ARBA" id="ARBA00023229"/>
    </source>
</evidence>
<organism evidence="13 14">
    <name type="scientific">Candidatus Kaiserbacteria bacterium CG10_big_fil_rev_8_21_14_0_10_51_14</name>
    <dbReference type="NCBI Taxonomy" id="1974610"/>
    <lineage>
        <taxon>Bacteria</taxon>
        <taxon>Candidatus Kaiseribacteriota</taxon>
    </lineage>
</organism>
<evidence type="ECO:0000256" key="2">
    <source>
        <dbReference type="ARBA" id="ARBA00012908"/>
    </source>
</evidence>
<dbReference type="Gene3D" id="3.40.1160.10">
    <property type="entry name" value="Acetylglutamate kinase-like"/>
    <property type="match status" value="1"/>
</dbReference>
<evidence type="ECO:0000259" key="12">
    <source>
        <dbReference type="Pfam" id="PF00696"/>
    </source>
</evidence>
<reference evidence="14" key="1">
    <citation type="submission" date="2017-09" db="EMBL/GenBank/DDBJ databases">
        <title>Depth-based differentiation of microbial function through sediment-hosted aquifers and enrichment of novel symbionts in the deep terrestrial subsurface.</title>
        <authorList>
            <person name="Probst A.J."/>
            <person name="Ladd B."/>
            <person name="Jarett J.K."/>
            <person name="Geller-Mcgrath D.E."/>
            <person name="Sieber C.M.K."/>
            <person name="Emerson J.B."/>
            <person name="Anantharaman K."/>
            <person name="Thomas B.C."/>
            <person name="Malmstrom R."/>
            <person name="Stieglmeier M."/>
            <person name="Klingl A."/>
            <person name="Woyke T."/>
            <person name="Ryan C.M."/>
            <person name="Banfield J.F."/>
        </authorList>
    </citation>
    <scope>NUCLEOTIDE SEQUENCE [LARGE SCALE GENOMIC DNA]</scope>
</reference>
<evidence type="ECO:0000256" key="6">
    <source>
        <dbReference type="ARBA" id="ARBA00022777"/>
    </source>
</evidence>
<gene>
    <name evidence="13" type="ORF">COU18_01320</name>
</gene>
<dbReference type="Proteomes" id="UP000231192">
    <property type="component" value="Unassembled WGS sequence"/>
</dbReference>
<evidence type="ECO:0000256" key="4">
    <source>
        <dbReference type="ARBA" id="ARBA00022679"/>
    </source>
</evidence>
<dbReference type="InterPro" id="IPR001048">
    <property type="entry name" value="Asp/Glu/Uridylate_kinase"/>
</dbReference>
<dbReference type="InterPro" id="IPR036393">
    <property type="entry name" value="AceGlu_kinase-like_sf"/>
</dbReference>
<dbReference type="EC" id="2.7.4.26" evidence="2"/>
<comment type="caution">
    <text evidence="13">The sequence shown here is derived from an EMBL/GenBank/DDBJ whole genome shotgun (WGS) entry which is preliminary data.</text>
</comment>
<dbReference type="EMBL" id="PFBK01000003">
    <property type="protein sequence ID" value="PIR84030.1"/>
    <property type="molecule type" value="Genomic_DNA"/>
</dbReference>
<keyword evidence="7 10" id="KW-0067">ATP-binding</keyword>
<name>A0A2H0UCF7_9BACT</name>
<dbReference type="NCBIfam" id="NF040647">
    <property type="entry name" value="IPPK_Arch"/>
    <property type="match status" value="1"/>
</dbReference>
<comment type="catalytic activity">
    <reaction evidence="9">
        <text>isopentenyl phosphate + ATP = isopentenyl diphosphate + ADP</text>
        <dbReference type="Rhea" id="RHEA:33963"/>
        <dbReference type="ChEBI" id="CHEBI:30616"/>
        <dbReference type="ChEBI" id="CHEBI:65078"/>
        <dbReference type="ChEBI" id="CHEBI:128769"/>
        <dbReference type="ChEBI" id="CHEBI:456216"/>
        <dbReference type="EC" id="2.7.4.26"/>
    </reaction>
</comment>
<dbReference type="PANTHER" id="PTHR43654">
    <property type="entry name" value="GLUTAMATE 5-KINASE"/>
    <property type="match status" value="1"/>
</dbReference>
<sequence>MMRNIRIIKLGGSIITDKKAGRPILRTRRIQEIAREIAIALAKKPSRRIILLYGAGSFGHPLAHRYGLLSKSLSKHTFVGVGYTVAAMRELGTHLAKLFLDAGIPVVPLQTSSFAYVQRGRLYFTDLAIVEDILKNGGVPLLGGDVVFSDHKRTTIASADTLAVELADRLKNVRLLFASDTDGVYATFPPRKHEKPLQKLDRVSLNRLLKTMRSKTTRTDVTGAMGGKLRALLAAHNTTAVVFNGNTRGNLSAVLSGKKRGTEVRL</sequence>
<evidence type="ECO:0000256" key="10">
    <source>
        <dbReference type="PIRSR" id="PIRSR016496-1"/>
    </source>
</evidence>
<dbReference type="CDD" id="cd04241">
    <property type="entry name" value="AAK_FomA-like"/>
    <property type="match status" value="1"/>
</dbReference>
<dbReference type="GO" id="GO:0102043">
    <property type="term" value="F:isopentenyl phosphate kinase activity"/>
    <property type="evidence" value="ECO:0007669"/>
    <property type="project" value="UniProtKB-EC"/>
</dbReference>
<dbReference type="PIRSF" id="PIRSF016496">
    <property type="entry name" value="Kin_FomA"/>
    <property type="match status" value="1"/>
</dbReference>
<proteinExistence type="inferred from homology"/>
<feature type="site" description="Transition state stabilizer" evidence="11">
    <location>
        <position position="18"/>
    </location>
</feature>
<accession>A0A2H0UCF7</accession>
<dbReference type="GO" id="GO:0005829">
    <property type="term" value="C:cytosol"/>
    <property type="evidence" value="ECO:0007669"/>
    <property type="project" value="TreeGrafter"/>
</dbReference>
<feature type="binding site" evidence="10">
    <location>
        <position position="55"/>
    </location>
    <ligand>
        <name>substrate</name>
    </ligand>
</feature>
<feature type="domain" description="Aspartate/glutamate/uridylate kinase" evidence="12">
    <location>
        <begin position="5"/>
        <end position="236"/>
    </location>
</feature>
<protein>
    <recommendedName>
        <fullName evidence="3">Isopentenyl phosphate kinase</fullName>
        <ecNumber evidence="2">2.7.4.26</ecNumber>
    </recommendedName>
</protein>
<feature type="binding site" evidence="10">
    <location>
        <position position="60"/>
    </location>
    <ligand>
        <name>substrate</name>
    </ligand>
</feature>
<feature type="binding site" evidence="10">
    <location>
        <position position="159"/>
    </location>
    <ligand>
        <name>substrate</name>
    </ligand>
</feature>
<keyword evidence="4" id="KW-0808">Transferase</keyword>
<dbReference type="Pfam" id="PF00696">
    <property type="entry name" value="AA_kinase"/>
    <property type="match status" value="1"/>
</dbReference>
<evidence type="ECO:0000256" key="11">
    <source>
        <dbReference type="PIRSR" id="PIRSR016496-2"/>
    </source>
</evidence>
<dbReference type="GO" id="GO:0005524">
    <property type="term" value="F:ATP binding"/>
    <property type="evidence" value="ECO:0007669"/>
    <property type="project" value="UniProtKB-KW"/>
</dbReference>
<evidence type="ECO:0000256" key="7">
    <source>
        <dbReference type="ARBA" id="ARBA00022840"/>
    </source>
</evidence>
<keyword evidence="6" id="KW-0418">Kinase</keyword>
<dbReference type="GO" id="GO:0016301">
    <property type="term" value="F:kinase activity"/>
    <property type="evidence" value="ECO:0007669"/>
    <property type="project" value="UniProtKB-KW"/>
</dbReference>
<evidence type="ECO:0000313" key="14">
    <source>
        <dbReference type="Proteomes" id="UP000231192"/>
    </source>
</evidence>